<proteinExistence type="inferred from homology"/>
<accession>A0ABT4JXR8</accession>
<keyword evidence="3" id="KW-1003">Cell membrane</keyword>
<name>A0ABT4JXR8_9GAMM</name>
<dbReference type="InterPro" id="IPR006665">
    <property type="entry name" value="OmpA-like"/>
</dbReference>
<organism evidence="11 12">
    <name type="scientific">Marinomonas phaeophyticola</name>
    <dbReference type="NCBI Taxonomy" id="3004091"/>
    <lineage>
        <taxon>Bacteria</taxon>
        <taxon>Pseudomonadati</taxon>
        <taxon>Pseudomonadota</taxon>
        <taxon>Gammaproteobacteria</taxon>
        <taxon>Oceanospirillales</taxon>
        <taxon>Oceanospirillaceae</taxon>
        <taxon>Marinomonas</taxon>
    </lineage>
</organism>
<dbReference type="InterPro" id="IPR050330">
    <property type="entry name" value="Bact_OuterMem_StrucFunc"/>
</dbReference>
<dbReference type="InterPro" id="IPR025713">
    <property type="entry name" value="MotB-like_N_dom"/>
</dbReference>
<dbReference type="PANTHER" id="PTHR30329">
    <property type="entry name" value="STATOR ELEMENT OF FLAGELLAR MOTOR COMPLEX"/>
    <property type="match status" value="1"/>
</dbReference>
<dbReference type="Gene3D" id="3.30.1330.60">
    <property type="entry name" value="OmpA-like domain"/>
    <property type="match status" value="1"/>
</dbReference>
<evidence type="ECO:0000256" key="7">
    <source>
        <dbReference type="PROSITE-ProRule" id="PRU00473"/>
    </source>
</evidence>
<sequence>MNDSENLVIRRVKKVKKHGAHGGAWKIALADFALAMMAFFLVLWIINVSSPEELAVIEGYFNDPLGPATAGFSANPIDLGGSPAKSIERKLQADLTDPGSTKEPTRDVEIGSGDNGEKLEKLNDIADDSLTKLKQIEDSEKNVKLEITPEGVRVTFLDDPENPMFEKGSDRMLPDIENLMLSMGAVIKEIDNPIVISGHTDSSPFGGGELNNWDLSSRRANSARRIMEESGVEGLRIAQVVGLADSIPYDQFNLESPQNRRITITILNDDSYQELIERNRKRFGFESFEQQIKLDPESVF</sequence>
<dbReference type="CDD" id="cd07185">
    <property type="entry name" value="OmpA_C-like"/>
    <property type="match status" value="1"/>
</dbReference>
<dbReference type="PANTHER" id="PTHR30329:SF21">
    <property type="entry name" value="LIPOPROTEIN YIAD-RELATED"/>
    <property type="match status" value="1"/>
</dbReference>
<dbReference type="PROSITE" id="PS51123">
    <property type="entry name" value="OMPA_2"/>
    <property type="match status" value="1"/>
</dbReference>
<evidence type="ECO:0000256" key="1">
    <source>
        <dbReference type="ARBA" id="ARBA00004162"/>
    </source>
</evidence>
<reference evidence="11" key="1">
    <citation type="submission" date="2022-12" db="EMBL/GenBank/DDBJ databases">
        <title>Marinomonas 15G1-11 sp. nov, isolated from marine algae.</title>
        <authorList>
            <person name="Butt M."/>
            <person name="Choi D.G."/>
            <person name="Kim J.M."/>
            <person name="Lee J.K."/>
            <person name="Baek J.H."/>
            <person name="Jeon C.O."/>
        </authorList>
    </citation>
    <scope>NUCLEOTIDE SEQUENCE</scope>
    <source>
        <strain evidence="11">15G1-11</strain>
    </source>
</reference>
<dbReference type="SUPFAM" id="SSF103088">
    <property type="entry name" value="OmpA-like"/>
    <property type="match status" value="1"/>
</dbReference>
<evidence type="ECO:0000256" key="4">
    <source>
        <dbReference type="ARBA" id="ARBA00022692"/>
    </source>
</evidence>
<comment type="caution">
    <text evidence="11">The sequence shown here is derived from an EMBL/GenBank/DDBJ whole genome shotgun (WGS) entry which is preliminary data.</text>
</comment>
<evidence type="ECO:0000256" key="3">
    <source>
        <dbReference type="ARBA" id="ARBA00022475"/>
    </source>
</evidence>
<dbReference type="Proteomes" id="UP001149719">
    <property type="component" value="Unassembled WGS sequence"/>
</dbReference>
<keyword evidence="6 7" id="KW-0472">Membrane</keyword>
<comment type="subcellular location">
    <subcellularLocation>
        <location evidence="1">Cell membrane</location>
        <topology evidence="1">Single-pass membrane protein</topology>
    </subcellularLocation>
</comment>
<keyword evidence="5 9" id="KW-1133">Transmembrane helix</keyword>
<evidence type="ECO:0000256" key="6">
    <source>
        <dbReference type="ARBA" id="ARBA00023136"/>
    </source>
</evidence>
<protein>
    <submittedName>
        <fullName evidence="11">OmpA family protein</fullName>
    </submittedName>
</protein>
<evidence type="ECO:0000259" key="10">
    <source>
        <dbReference type="PROSITE" id="PS51123"/>
    </source>
</evidence>
<feature type="compositionally biased region" description="Basic and acidic residues" evidence="8">
    <location>
        <begin position="103"/>
        <end position="115"/>
    </location>
</feature>
<evidence type="ECO:0000256" key="5">
    <source>
        <dbReference type="ARBA" id="ARBA00022989"/>
    </source>
</evidence>
<evidence type="ECO:0000256" key="2">
    <source>
        <dbReference type="ARBA" id="ARBA00008914"/>
    </source>
</evidence>
<evidence type="ECO:0000313" key="12">
    <source>
        <dbReference type="Proteomes" id="UP001149719"/>
    </source>
</evidence>
<evidence type="ECO:0000256" key="8">
    <source>
        <dbReference type="SAM" id="MobiDB-lite"/>
    </source>
</evidence>
<comment type="similarity">
    <text evidence="2">Belongs to the MotB family.</text>
</comment>
<dbReference type="Pfam" id="PF13677">
    <property type="entry name" value="MotB_plug"/>
    <property type="match status" value="1"/>
</dbReference>
<feature type="domain" description="OmpA-like" evidence="10">
    <location>
        <begin position="152"/>
        <end position="270"/>
    </location>
</feature>
<feature type="transmembrane region" description="Helical" evidence="9">
    <location>
        <begin position="23"/>
        <end position="46"/>
    </location>
</feature>
<gene>
    <name evidence="11" type="ORF">O1D97_15985</name>
</gene>
<evidence type="ECO:0000313" key="11">
    <source>
        <dbReference type="EMBL" id="MCZ2723073.1"/>
    </source>
</evidence>
<keyword evidence="4 9" id="KW-0812">Transmembrane</keyword>
<keyword evidence="12" id="KW-1185">Reference proteome</keyword>
<feature type="region of interest" description="Disordered" evidence="8">
    <location>
        <begin position="93"/>
        <end position="115"/>
    </location>
</feature>
<dbReference type="EMBL" id="JAPUBN010000019">
    <property type="protein sequence ID" value="MCZ2723073.1"/>
    <property type="molecule type" value="Genomic_DNA"/>
</dbReference>
<evidence type="ECO:0000256" key="9">
    <source>
        <dbReference type="SAM" id="Phobius"/>
    </source>
</evidence>
<dbReference type="InterPro" id="IPR036737">
    <property type="entry name" value="OmpA-like_sf"/>
</dbReference>
<dbReference type="RefSeq" id="WP_269127165.1">
    <property type="nucleotide sequence ID" value="NZ_JAPUBN010000019.1"/>
</dbReference>
<dbReference type="Pfam" id="PF00691">
    <property type="entry name" value="OmpA"/>
    <property type="match status" value="1"/>
</dbReference>